<keyword evidence="3" id="KW-1185">Reference proteome</keyword>
<sequence length="165" mass="18900">MQVIHAANSPPLKQKVYVDNQKMRMELEGREQQNTIIYRSDLGILYMILPQKKLCFIMPYSEALKNKDPISSNALKNLSLEGTETLEGVLCDKYEVTGPFGKAYLWINKEKEIPVRLSSQDGKNVVDWIDYQKGPQSPQLFEPPKDYQLIDMSKNIPKKSSPPPQ</sequence>
<proteinExistence type="predicted"/>
<dbReference type="AlphaFoldDB" id="A0A4Y8PAJ9"/>
<protein>
    <recommendedName>
        <fullName evidence="1">DUF4412 domain-containing protein</fullName>
    </recommendedName>
</protein>
<gene>
    <name evidence="2" type="ORF">A7Q10_09305</name>
</gene>
<evidence type="ECO:0000313" key="3">
    <source>
        <dbReference type="Proteomes" id="UP000297713"/>
    </source>
</evidence>
<organism evidence="2 3">
    <name type="scientific">Methylacidiphilum caldifontis</name>
    <dbReference type="NCBI Taxonomy" id="2795386"/>
    <lineage>
        <taxon>Bacteria</taxon>
        <taxon>Pseudomonadati</taxon>
        <taxon>Verrucomicrobiota</taxon>
        <taxon>Methylacidiphilae</taxon>
        <taxon>Methylacidiphilales</taxon>
        <taxon>Methylacidiphilaceae</taxon>
        <taxon>Methylacidiphilum (ex Ratnadevi et al. 2023)</taxon>
    </lineage>
</organism>
<reference evidence="2 3" key="1">
    <citation type="submission" date="2016-05" db="EMBL/GenBank/DDBJ databases">
        <title>Diversity and Homogeneity among Thermoacidophilic Verrucomicrobia Methanotrophs Linked with Geographical Origin.</title>
        <authorList>
            <person name="Erikstad H.-A."/>
            <person name="Smestad N.B."/>
            <person name="Ceballos R.M."/>
            <person name="Birkeland N.-K."/>
        </authorList>
    </citation>
    <scope>NUCLEOTIDE SEQUENCE [LARGE SCALE GENOMIC DNA]</scope>
    <source>
        <strain evidence="2 3">Phi</strain>
    </source>
</reference>
<evidence type="ECO:0000259" key="1">
    <source>
        <dbReference type="Pfam" id="PF14371"/>
    </source>
</evidence>
<name>A0A4Y8PAJ9_9BACT</name>
<dbReference type="Pfam" id="PF14371">
    <property type="entry name" value="DUF4412"/>
    <property type="match status" value="1"/>
</dbReference>
<accession>A0A4Y8PAJ9</accession>
<comment type="caution">
    <text evidence="2">The sequence shown here is derived from an EMBL/GenBank/DDBJ whole genome shotgun (WGS) entry which is preliminary data.</text>
</comment>
<feature type="domain" description="DUF4412" evidence="1">
    <location>
        <begin position="13"/>
        <end position="110"/>
    </location>
</feature>
<dbReference type="InterPro" id="IPR025524">
    <property type="entry name" value="DUF4412"/>
</dbReference>
<dbReference type="Proteomes" id="UP000297713">
    <property type="component" value="Unassembled WGS sequence"/>
</dbReference>
<evidence type="ECO:0000313" key="2">
    <source>
        <dbReference type="EMBL" id="TFE67632.1"/>
    </source>
</evidence>
<dbReference type="EMBL" id="LXQC01000151">
    <property type="protein sequence ID" value="TFE67632.1"/>
    <property type="molecule type" value="Genomic_DNA"/>
</dbReference>